<dbReference type="AlphaFoldDB" id="A0A0H3H8X6"/>
<sequence length="99" mass="10448">MKKLIIAFGFVLLAGCATVGKDFSESDVASIQKGVTTEQTVLSTFGKPATVTADSEGNKIYTWTYAHATAFSVGQGKALVVKINKDGIVDSYVVSKTQP</sequence>
<keyword evidence="1" id="KW-0732">Signal</keyword>
<protein>
    <recommendedName>
        <fullName evidence="4">Lipoprotein SmpA/OmlA domain-containing protein</fullName>
    </recommendedName>
</protein>
<organism evidence="2 3">
    <name type="scientific">Klebsiella michiganensis (strain ATCC 8724 / DSM 4798 / JCM 20051 / NBRC 3318 / NRRL B-199 / KCTC 1686 / BUCSAV 143 / CCM 1901)</name>
    <dbReference type="NCBI Taxonomy" id="1006551"/>
    <lineage>
        <taxon>Bacteria</taxon>
        <taxon>Pseudomonadati</taxon>
        <taxon>Pseudomonadota</taxon>
        <taxon>Gammaproteobacteria</taxon>
        <taxon>Enterobacterales</taxon>
        <taxon>Enterobacteriaceae</taxon>
        <taxon>Klebsiella/Raoultella group</taxon>
        <taxon>Klebsiella</taxon>
    </lineage>
</organism>
<evidence type="ECO:0008006" key="4">
    <source>
        <dbReference type="Google" id="ProtNLM"/>
    </source>
</evidence>
<accession>A0A0H3H8X6</accession>
<feature type="signal peptide" evidence="1">
    <location>
        <begin position="1"/>
        <end position="19"/>
    </location>
</feature>
<evidence type="ECO:0000313" key="3">
    <source>
        <dbReference type="Proteomes" id="UP000007843"/>
    </source>
</evidence>
<proteinExistence type="predicted"/>
<name>A0A0H3H8X6_KLEM8</name>
<feature type="chain" id="PRO_5002610964" description="Lipoprotein SmpA/OmlA domain-containing protein" evidence="1">
    <location>
        <begin position="20"/>
        <end position="99"/>
    </location>
</feature>
<gene>
    <name evidence="2" type="ordered locus">KOX_15470</name>
</gene>
<dbReference type="PROSITE" id="PS51257">
    <property type="entry name" value="PROKAR_LIPOPROTEIN"/>
    <property type="match status" value="1"/>
</dbReference>
<dbReference type="HOGENOM" id="CLU_154565_1_0_6"/>
<dbReference type="RefSeq" id="WP_014228566.1">
    <property type="nucleotide sequence ID" value="NC_016612.1"/>
</dbReference>
<dbReference type="Proteomes" id="UP000007843">
    <property type="component" value="Chromosome"/>
</dbReference>
<dbReference type="EMBL" id="CP003218">
    <property type="protein sequence ID" value="AEX04818.1"/>
    <property type="molecule type" value="Genomic_DNA"/>
</dbReference>
<evidence type="ECO:0000256" key="1">
    <source>
        <dbReference type="SAM" id="SignalP"/>
    </source>
</evidence>
<dbReference type="KEGG" id="kox:KOX_15470"/>
<evidence type="ECO:0000313" key="2">
    <source>
        <dbReference type="EMBL" id="AEX04818.1"/>
    </source>
</evidence>
<reference evidence="2 3" key="1">
    <citation type="journal article" date="2012" name="J. Bacteriol.">
        <title>Complete genome sequence of Klebsiella oxytoca KCTC 1686, used in production of 2,3-butanediol.</title>
        <authorList>
            <person name="Shin S.H."/>
            <person name="Kim S."/>
            <person name="Kim J.Y."/>
            <person name="Lee S."/>
            <person name="Um Y."/>
            <person name="Oh M.K."/>
            <person name="Kim Y.R."/>
            <person name="Lee J."/>
            <person name="Yang K.S."/>
        </authorList>
    </citation>
    <scope>NUCLEOTIDE SEQUENCE [LARGE SCALE GENOMIC DNA]</scope>
    <source>
        <strain evidence="3">ATCC 8724 / DSM 4798 / JCM 20051 / NBRC 3318 / NRRL B-199 / KCTC 1686</strain>
    </source>
</reference>